<proteinExistence type="predicted"/>
<reference evidence="2" key="1">
    <citation type="submission" date="2018-11" db="EMBL/GenBank/DDBJ databases">
        <title>Proposal to divide the Flavobacteriaceae and reorganize its genera based on Amino Acid Identity values calculated from whole genome sequences.</title>
        <authorList>
            <person name="Nicholson A.C."/>
            <person name="Gulvik C.A."/>
            <person name="Whitney A.M."/>
            <person name="Sheth M."/>
            <person name="Batra D."/>
            <person name="Pryor J."/>
            <person name="Bernardet J.-F."/>
            <person name="Hugo C."/>
            <person name="Kampfer P."/>
            <person name="Newman J.D."/>
            <person name="McQuiston J.R."/>
        </authorList>
    </citation>
    <scope>NUCLEOTIDE SEQUENCE [LARGE SCALE GENOMIC DNA]</scope>
    <source>
        <strain evidence="2">H6466</strain>
    </source>
</reference>
<dbReference type="RefSeq" id="WP_124986933.1">
    <property type="nucleotide sequence ID" value="NZ_CP034160.1"/>
</dbReference>
<organism evidence="1 2">
    <name type="scientific">Epilithonimonas vandammei</name>
    <dbReference type="NCBI Taxonomy" id="2487072"/>
    <lineage>
        <taxon>Bacteria</taxon>
        <taxon>Pseudomonadati</taxon>
        <taxon>Bacteroidota</taxon>
        <taxon>Flavobacteriia</taxon>
        <taxon>Flavobacteriales</taxon>
        <taxon>Weeksellaceae</taxon>
        <taxon>Chryseobacterium group</taxon>
        <taxon>Epilithonimonas</taxon>
    </lineage>
</organism>
<dbReference type="Proteomes" id="UP000272316">
    <property type="component" value="Chromosome"/>
</dbReference>
<dbReference type="EMBL" id="CP034160">
    <property type="protein sequence ID" value="AZI56151.1"/>
    <property type="molecule type" value="Genomic_DNA"/>
</dbReference>
<sequence length="63" mass="7133">MKKLIPFSILVASLCLQSCRQGNELQDDSQGTNANMTEIVNRNDTVNIEHKDPPVKDGQDWIY</sequence>
<dbReference type="KEGG" id="eva:EIB75_13175"/>
<evidence type="ECO:0000313" key="1">
    <source>
        <dbReference type="EMBL" id="AZI56151.1"/>
    </source>
</evidence>
<evidence type="ECO:0008006" key="3">
    <source>
        <dbReference type="Google" id="ProtNLM"/>
    </source>
</evidence>
<name>A0A3G8ZQV5_9FLAO</name>
<evidence type="ECO:0000313" key="2">
    <source>
        <dbReference type="Proteomes" id="UP000272316"/>
    </source>
</evidence>
<dbReference type="AlphaFoldDB" id="A0A3G8ZQV5"/>
<gene>
    <name evidence="1" type="ORF">EIB75_13175</name>
</gene>
<protein>
    <recommendedName>
        <fullName evidence="3">Lipoprotein</fullName>
    </recommendedName>
</protein>
<accession>A0A3G8ZQV5</accession>